<organism evidence="3 4">
    <name type="scientific">Scheffersomyces spartinae</name>
    <dbReference type="NCBI Taxonomy" id="45513"/>
    <lineage>
        <taxon>Eukaryota</taxon>
        <taxon>Fungi</taxon>
        <taxon>Dikarya</taxon>
        <taxon>Ascomycota</taxon>
        <taxon>Saccharomycotina</taxon>
        <taxon>Pichiomycetes</taxon>
        <taxon>Debaryomycetaceae</taxon>
        <taxon>Scheffersomyces</taxon>
    </lineage>
</organism>
<keyword evidence="2" id="KW-0812">Transmembrane</keyword>
<feature type="transmembrane region" description="Helical" evidence="2">
    <location>
        <begin position="68"/>
        <end position="91"/>
    </location>
</feature>
<reference evidence="3" key="1">
    <citation type="submission" date="2021-03" db="EMBL/GenBank/DDBJ databases">
        <authorList>
            <person name="Palmer J.M."/>
        </authorList>
    </citation>
    <scope>NUCLEOTIDE SEQUENCE</scope>
    <source>
        <strain evidence="3">ARV_011</strain>
    </source>
</reference>
<keyword evidence="2" id="KW-1133">Transmembrane helix</keyword>
<dbReference type="EMBL" id="JAHMUF010000008">
    <property type="protein sequence ID" value="KAG7194252.1"/>
    <property type="molecule type" value="Genomic_DNA"/>
</dbReference>
<evidence type="ECO:0008006" key="5">
    <source>
        <dbReference type="Google" id="ProtNLM"/>
    </source>
</evidence>
<evidence type="ECO:0000313" key="4">
    <source>
        <dbReference type="Proteomes" id="UP000790833"/>
    </source>
</evidence>
<dbReference type="AlphaFoldDB" id="A0A9P8AJL9"/>
<comment type="caution">
    <text evidence="3">The sequence shown here is derived from an EMBL/GenBank/DDBJ whole genome shotgun (WGS) entry which is preliminary data.</text>
</comment>
<evidence type="ECO:0000256" key="1">
    <source>
        <dbReference type="SAM" id="MobiDB-lite"/>
    </source>
</evidence>
<dbReference type="Proteomes" id="UP000790833">
    <property type="component" value="Unassembled WGS sequence"/>
</dbReference>
<feature type="region of interest" description="Disordered" evidence="1">
    <location>
        <begin position="250"/>
        <end position="271"/>
    </location>
</feature>
<dbReference type="GeneID" id="66118346"/>
<dbReference type="Pfam" id="PF03134">
    <property type="entry name" value="TB2_DP1_HVA22"/>
    <property type="match status" value="1"/>
</dbReference>
<dbReference type="RefSeq" id="XP_043049799.1">
    <property type="nucleotide sequence ID" value="XM_043195626.1"/>
</dbReference>
<gene>
    <name evidence="3" type="ORF">KQ657_004972</name>
</gene>
<keyword evidence="2" id="KW-0472">Membrane</keyword>
<sequence>MRLQIASYNVLEYYTRLNQEHNFGRISVGGINVNLGEMFKSAMNENALPMGYTEKAVAQVSLQVQKWLIYWIVLSLLTLTETIASFIIPFYQFFKLPLILYLLSPMLMNSSKLAVSAIVASDKPPTIDNDADWKQFQEQGCGFVYFKLIKPFLDGEVDAIMKYIPLDKLKHLTSTIPINLTTLSWALKIAMFKMSSNRSMDESIADSVSSRGVDSEVKSKSPVQQGAVGGVGGAATSFYEEFDMVDKPLETDSNLRLRDPKPKPENKRWLW</sequence>
<protein>
    <recommendedName>
        <fullName evidence="5">Protein YOP1</fullName>
    </recommendedName>
</protein>
<keyword evidence="4" id="KW-1185">Reference proteome</keyword>
<dbReference type="InterPro" id="IPR004345">
    <property type="entry name" value="TB2_DP1_HVA22"/>
</dbReference>
<name>A0A9P8AJL9_9ASCO</name>
<evidence type="ECO:0000256" key="2">
    <source>
        <dbReference type="SAM" id="Phobius"/>
    </source>
</evidence>
<dbReference type="OrthoDB" id="434647at2759"/>
<proteinExistence type="predicted"/>
<evidence type="ECO:0000313" key="3">
    <source>
        <dbReference type="EMBL" id="KAG7194252.1"/>
    </source>
</evidence>
<accession>A0A9P8AJL9</accession>